<keyword evidence="2" id="KW-0347">Helicase</keyword>
<gene>
    <name evidence="2" type="ORF">LCPAC101_02470</name>
</gene>
<feature type="domain" description="Helicase ATP-binding" evidence="1">
    <location>
        <begin position="875"/>
        <end position="1064"/>
    </location>
</feature>
<keyword evidence="2" id="KW-0547">Nucleotide-binding</keyword>
<dbReference type="GO" id="GO:0016787">
    <property type="term" value="F:hydrolase activity"/>
    <property type="evidence" value="ECO:0007669"/>
    <property type="project" value="InterPro"/>
</dbReference>
<dbReference type="SMART" id="SM00487">
    <property type="entry name" value="DEXDc"/>
    <property type="match status" value="1"/>
</dbReference>
<proteinExistence type="predicted"/>
<evidence type="ECO:0000313" key="2">
    <source>
        <dbReference type="EMBL" id="QBK89964.1"/>
    </source>
</evidence>
<keyword evidence="2" id="KW-0067">ATP-binding</keyword>
<dbReference type="EMBL" id="MK500449">
    <property type="protein sequence ID" value="QBK89964.1"/>
    <property type="molecule type" value="Genomic_DNA"/>
</dbReference>
<protein>
    <submittedName>
        <fullName evidence="2">DEAD-like helicase family protein</fullName>
    </submittedName>
</protein>
<dbReference type="PANTHER" id="PTHR42264:SF6">
    <property type="entry name" value="TRANSMEMBRANE PROTEIN"/>
    <property type="match status" value="1"/>
</dbReference>
<dbReference type="GO" id="GO:0003677">
    <property type="term" value="F:DNA binding"/>
    <property type="evidence" value="ECO:0007669"/>
    <property type="project" value="InterPro"/>
</dbReference>
<name>A0A481Z3D3_9VIRU</name>
<reference evidence="2" key="1">
    <citation type="journal article" date="2019" name="MBio">
        <title>Virus Genomes from Deep Sea Sediments Expand the Ocean Megavirome and Support Independent Origins of Viral Gigantism.</title>
        <authorList>
            <person name="Backstrom D."/>
            <person name="Yutin N."/>
            <person name="Jorgensen S.L."/>
            <person name="Dharamshi J."/>
            <person name="Homa F."/>
            <person name="Zaremba-Niedwiedzka K."/>
            <person name="Spang A."/>
            <person name="Wolf Y.I."/>
            <person name="Koonin E.V."/>
            <person name="Ettema T.J."/>
        </authorList>
    </citation>
    <scope>NUCLEOTIDE SEQUENCE</scope>
</reference>
<dbReference type="InterPro" id="IPR006935">
    <property type="entry name" value="Helicase/UvrB_N"/>
</dbReference>
<evidence type="ECO:0000259" key="1">
    <source>
        <dbReference type="SMART" id="SM00487"/>
    </source>
</evidence>
<dbReference type="Gene3D" id="3.40.50.300">
    <property type="entry name" value="P-loop containing nucleotide triphosphate hydrolases"/>
    <property type="match status" value="1"/>
</dbReference>
<dbReference type="InterPro" id="IPR014001">
    <property type="entry name" value="Helicase_ATP-bd"/>
</dbReference>
<sequence>MSTIPYSTILTGVRSGEYIIGTQKSNGKIMKVNDNYGTIIHVKGTIRPYIHGDYEEDIDEISQVLSPFPEFKDKDKPVREAKKWLESNNLPLDTPDFDRYFHAFNIRVKFLNISGFPKLNEEQKNTLLSDNLDSEDGYWPMKDIYEMFPRNPGSYKNTNNKNNKNNKPHTLIFRPTIWALYKPHELISLVNNSLIVNVDNGLIYKGKKIKSDDTDHKMISVNISTEVLSLPKNKLYIYYTFRDNDLDWDVLSDMAIEILYKCNQDHDHDSVRKELDDIKSIIKWMTPGTLKSLLQKIIRTSTLYVEYDGVEYNSKPLLLVTFILLMIHPGTFIPDIQKFVPGFVSATKRLAVTIYEDSYTKYESILTSLFTASLLYDINRNWKPNDNLIYYWMIIAIESIDNNYKMYDYNIRGTPPILDYDDLLKDDPNIYHGINYLLIQELKSFPGDLNMVGSVYDNKGNIINNNIINKIDVIPIEHCIDFHALPEIAYYFPHQYFDNLYEQNNYGKLFIRLFREVTGINPRNLKCMDKLSDNNITKTEFVEYARIAQSRVYNIKKYISNNNKYNNNNNKYINNNITIEHTLSESWIAGIIGSVEIKIGNTTAIVTILPSDIYEVSAIKKLSRDHKKSKNEDAKKFMQRSTLTEKEKKIATNSMWKLLNEGVIIKDPPKSLGWIKNFVIRYENIKDVNENKEDEENNNKDYIIYDTIQKTKMRWSEYIKQIKSYNILNHINNENIYNIENIYKEYGVRENAFILLDKYISELVPLDKIKYDVLQRLMYFWRGYKSYIKLNKINKKGEGSEHPVCIMDTIVNQIFIYLCYLYPAGIRQSNLSHFIIVDAPLMWYVQDHIKDIISNLRNKILSVNTDKWPQPHDKKSLILWEHQQDTIDRMIKKHESNNEKGHLIWIPVRFGKTLIALNYVKYLIETNDMPDYCVYTLPRSALVSVEKHLDQMSMNYQVIDMRKNKKGNKELKPLMVNLIYHDHMRMNGMDLELKRKASNMVFINDEFHMTLGDSIRTSVALEVASLSYDFICLSGTIVRNNNIEQLISWLELNVKFEVTDKNFWTGAASMISKKLVTDITVKRHNIAVDMNKKEKNKYMSLVSSSVGGNNNRATTSQFLEAAKLSWEVCTKQIARYVLAYYEKNEGVFVVAKDNKKQEELKNMLIKSGISNDEIYVISKDSSIDLPYGYKHPYKVVITTPRYSMGYSMSTFAVMITSVYYDNQASREQLEGRLNDLIQPKKEIHILTLHSGILTFTLDKHRAAASLSAAMKQFASEIKK</sequence>
<dbReference type="SUPFAM" id="SSF52540">
    <property type="entry name" value="P-loop containing nucleoside triphosphate hydrolases"/>
    <property type="match status" value="1"/>
</dbReference>
<dbReference type="InterPro" id="IPR027417">
    <property type="entry name" value="P-loop_NTPase"/>
</dbReference>
<dbReference type="PANTHER" id="PTHR42264">
    <property type="entry name" value="EPHRIN_REC_LIKE DOMAIN-CONTAINING PROTEIN"/>
    <property type="match status" value="1"/>
</dbReference>
<dbReference type="GO" id="GO:0004386">
    <property type="term" value="F:helicase activity"/>
    <property type="evidence" value="ECO:0007669"/>
    <property type="project" value="UniProtKB-KW"/>
</dbReference>
<keyword evidence="2" id="KW-0378">Hydrolase</keyword>
<dbReference type="Pfam" id="PF04851">
    <property type="entry name" value="ResIII"/>
    <property type="match status" value="1"/>
</dbReference>
<organism evidence="2">
    <name type="scientific">Pithovirus LCPAC101</name>
    <dbReference type="NCBI Taxonomy" id="2506586"/>
    <lineage>
        <taxon>Viruses</taxon>
        <taxon>Pithoviruses</taxon>
    </lineage>
</organism>
<accession>A0A481Z3D3</accession>
<dbReference type="GO" id="GO:0005524">
    <property type="term" value="F:ATP binding"/>
    <property type="evidence" value="ECO:0007669"/>
    <property type="project" value="InterPro"/>
</dbReference>